<dbReference type="Pfam" id="PF07669">
    <property type="entry name" value="Eco57I"/>
    <property type="match status" value="1"/>
</dbReference>
<dbReference type="InterPro" id="IPR002052">
    <property type="entry name" value="DNA_methylase_N6_adenine_CS"/>
</dbReference>
<evidence type="ECO:0000256" key="4">
    <source>
        <dbReference type="ARBA" id="ARBA00022691"/>
    </source>
</evidence>
<evidence type="ECO:0000313" key="10">
    <source>
        <dbReference type="Proteomes" id="UP000048965"/>
    </source>
</evidence>
<dbReference type="InterPro" id="IPR046816">
    <property type="entry name" value="MmeI_Mtase"/>
</dbReference>
<feature type="compositionally biased region" description="Low complexity" evidence="6">
    <location>
        <begin position="976"/>
        <end position="1013"/>
    </location>
</feature>
<evidence type="ECO:0000256" key="6">
    <source>
        <dbReference type="SAM" id="MobiDB-lite"/>
    </source>
</evidence>
<evidence type="ECO:0000259" key="8">
    <source>
        <dbReference type="Pfam" id="PF20473"/>
    </source>
</evidence>
<dbReference type="InterPro" id="IPR011639">
    <property type="entry name" value="MethylTrfase_TaqI-like_dom"/>
</dbReference>
<evidence type="ECO:0000256" key="2">
    <source>
        <dbReference type="ARBA" id="ARBA00022603"/>
    </source>
</evidence>
<accession>A0A0P4R0J5</accession>
<evidence type="ECO:0000256" key="3">
    <source>
        <dbReference type="ARBA" id="ARBA00022679"/>
    </source>
</evidence>
<dbReference type="Gene3D" id="3.40.50.150">
    <property type="entry name" value="Vaccinia Virus protein VP39"/>
    <property type="match status" value="2"/>
</dbReference>
<dbReference type="InterPro" id="IPR029063">
    <property type="entry name" value="SAM-dependent_MTases_sf"/>
</dbReference>
<dbReference type="PANTHER" id="PTHR33841">
    <property type="entry name" value="DNA METHYLTRANSFERASE YEEA-RELATED"/>
    <property type="match status" value="1"/>
</dbReference>
<reference evidence="10" key="1">
    <citation type="submission" date="2014-09" db="EMBL/GenBank/DDBJ databases">
        <title>Whole genome shotgun sequence of Streptomyces sp. NBRC 110027.</title>
        <authorList>
            <person name="Komaki H."/>
            <person name="Ichikawa N."/>
            <person name="Katano-Makiyama Y."/>
            <person name="Hosoyama A."/>
            <person name="Hashimoto M."/>
            <person name="Uohara A."/>
            <person name="Kitahashi Y."/>
            <person name="Ohji S."/>
            <person name="Kimura A."/>
            <person name="Yamazoe A."/>
            <person name="Igarashi Y."/>
            <person name="Fujita N."/>
        </authorList>
    </citation>
    <scope>NUCLEOTIDE SEQUENCE [LARGE SCALE GENOMIC DNA]</scope>
    <source>
        <strain evidence="10">NBRC 110027</strain>
    </source>
</reference>
<dbReference type="SUPFAM" id="SSF53335">
    <property type="entry name" value="S-adenosyl-L-methionine-dependent methyltransferases"/>
    <property type="match status" value="1"/>
</dbReference>
<dbReference type="GO" id="GO:0006304">
    <property type="term" value="P:DNA modification"/>
    <property type="evidence" value="ECO:0007669"/>
    <property type="project" value="InterPro"/>
</dbReference>
<dbReference type="GO" id="GO:0009007">
    <property type="term" value="F:site-specific DNA-methyltransferase (adenine-specific) activity"/>
    <property type="evidence" value="ECO:0007669"/>
    <property type="project" value="UniProtKB-EC"/>
</dbReference>
<evidence type="ECO:0000256" key="5">
    <source>
        <dbReference type="ARBA" id="ARBA00047942"/>
    </source>
</evidence>
<gene>
    <name evidence="9" type="ORF">TPA0598_01_05150</name>
</gene>
<comment type="caution">
    <text evidence="9">The sequence shown here is derived from an EMBL/GenBank/DDBJ whole genome shotgun (WGS) entry which is preliminary data.</text>
</comment>
<reference evidence="9 10" key="2">
    <citation type="journal article" date="2015" name="Stand. Genomic Sci.">
        <title>Draft genome sequence of marine-derived Streptomyces sp. TP-A0598, a producer of anti-MRSA antibiotic lydicamycins.</title>
        <authorList>
            <person name="Komaki H."/>
            <person name="Ichikawa N."/>
            <person name="Hosoyama A."/>
            <person name="Fujita N."/>
            <person name="Igarashi Y."/>
        </authorList>
    </citation>
    <scope>NUCLEOTIDE SEQUENCE [LARGE SCALE GENOMIC DNA]</scope>
    <source>
        <strain evidence="9 10">NBRC 110027</strain>
    </source>
</reference>
<dbReference type="InterPro" id="IPR050953">
    <property type="entry name" value="N4_N6_ade-DNA_methylase"/>
</dbReference>
<dbReference type="GO" id="GO:0032259">
    <property type="term" value="P:methylation"/>
    <property type="evidence" value="ECO:0007669"/>
    <property type="project" value="UniProtKB-KW"/>
</dbReference>
<dbReference type="Proteomes" id="UP000048965">
    <property type="component" value="Unassembled WGS sequence"/>
</dbReference>
<comment type="catalytic activity">
    <reaction evidence="5">
        <text>a 2'-deoxyadenosine in DNA + S-adenosyl-L-methionine = an N(6)-methyl-2'-deoxyadenosine in DNA + S-adenosyl-L-homocysteine + H(+)</text>
        <dbReference type="Rhea" id="RHEA:15197"/>
        <dbReference type="Rhea" id="RHEA-COMP:12418"/>
        <dbReference type="Rhea" id="RHEA-COMP:12419"/>
        <dbReference type="ChEBI" id="CHEBI:15378"/>
        <dbReference type="ChEBI" id="CHEBI:57856"/>
        <dbReference type="ChEBI" id="CHEBI:59789"/>
        <dbReference type="ChEBI" id="CHEBI:90615"/>
        <dbReference type="ChEBI" id="CHEBI:90616"/>
        <dbReference type="EC" id="2.1.1.72"/>
    </reaction>
</comment>
<name>A0A0P4R0J5_9ACTN</name>
<feature type="region of interest" description="Disordered" evidence="6">
    <location>
        <begin position="919"/>
        <end position="957"/>
    </location>
</feature>
<dbReference type="PANTHER" id="PTHR33841:SF1">
    <property type="entry name" value="DNA METHYLTRANSFERASE A"/>
    <property type="match status" value="1"/>
</dbReference>
<feature type="compositionally biased region" description="Basic residues" evidence="6">
    <location>
        <begin position="14"/>
        <end position="25"/>
    </location>
</feature>
<feature type="domain" description="MmeI-like DNA-methyltransferase" evidence="8">
    <location>
        <begin position="717"/>
        <end position="798"/>
    </location>
</feature>
<feature type="domain" description="Type II methyltransferase M.TaqI-like" evidence="7">
    <location>
        <begin position="1224"/>
        <end position="1266"/>
    </location>
</feature>
<keyword evidence="10" id="KW-1185">Reference proteome</keyword>
<dbReference type="GO" id="GO:0003676">
    <property type="term" value="F:nucleic acid binding"/>
    <property type="evidence" value="ECO:0007669"/>
    <property type="project" value="InterPro"/>
</dbReference>
<protein>
    <recommendedName>
        <fullName evidence="1">site-specific DNA-methyltransferase (adenine-specific)</fullName>
        <ecNumber evidence="1">2.1.1.72</ecNumber>
    </recommendedName>
</protein>
<keyword evidence="4" id="KW-0949">S-adenosyl-L-methionine</keyword>
<dbReference type="EMBL" id="BBNO01000001">
    <property type="protein sequence ID" value="GAO06144.1"/>
    <property type="molecule type" value="Genomic_DNA"/>
</dbReference>
<feature type="region of interest" description="Disordered" evidence="6">
    <location>
        <begin position="972"/>
        <end position="1029"/>
    </location>
</feature>
<dbReference type="EC" id="2.1.1.72" evidence="1"/>
<evidence type="ECO:0000259" key="7">
    <source>
        <dbReference type="Pfam" id="PF07669"/>
    </source>
</evidence>
<keyword evidence="3" id="KW-0808">Transferase</keyword>
<keyword evidence="2" id="KW-0489">Methyltransferase</keyword>
<proteinExistence type="predicted"/>
<dbReference type="Pfam" id="PF20473">
    <property type="entry name" value="MmeI_Mtase"/>
    <property type="match status" value="1"/>
</dbReference>
<dbReference type="PROSITE" id="PS00092">
    <property type="entry name" value="N6_MTASE"/>
    <property type="match status" value="1"/>
</dbReference>
<feature type="region of interest" description="Disordered" evidence="6">
    <location>
        <begin position="1"/>
        <end position="44"/>
    </location>
</feature>
<evidence type="ECO:0000256" key="1">
    <source>
        <dbReference type="ARBA" id="ARBA00011900"/>
    </source>
</evidence>
<sequence length="1934" mass="212914">MAPDGRPGTPGRLPAHRRPHVRRTPLPRPGGAGPATVLPRSEQRAGAAGMTFDSLINESEYFPSFYLDDILPKELASGPLKEWAALERQGVTTPRQALRDLSRPYMDVRAVLGPEADKYNRLPYAPAMAAQLAATEVLRSVGADGEPPAFQPAGPRPDEPDETVEDEWRTALDGWHRRLLSALGFSPSPGHFTVRTPTGPVAAPVAHHEPGIVVLTGGFAEDLDTTRGDGTANLLPAPVRVSTSKTLTTVRELASWLLNAENAPRYALLLFGGVVILADRHAFSRGRYLAVNLDTALPRKAAKGARANEIDLIAAVFSADSLRPGEDGSDDGIARLVTASRDHSVGVTAELRVGLQKSVQLIANEVLTRARGEHGVHPEDLPEWLPDVLREPGDLPRLLTEESLRYLYRILFLLYAEARPELNILPLKSEAYESGYSVARLRELVVPEKLGSASRRGHHFHESLALLFDRVYHGHPLAGTVTDRASASVLAEEAPTLAEDDGRDNVRIEALRSRLFDPESIKLVGRCVPYPDRVRPDGSPAPEKQLDLRLRNEVLHQVLRHLTLVEGKGKGRGGFISYANLSINHLGAVYEGLMSYSGLLATEPLYEVAKGGDPEGGSWLINRAQVRSGLYPDTPGDSVFVKTEGIDPETGVPKSVVHPVGSYVYRLAGRERQTSASYYTPESLTQATVEQTLRFRLDDEGRVDPREPEKSQVKAAEVLRWRVCEPALGSGAFLNEAVNQLAELYLKLAQHERGEQIDPEEYPRELQKAKAYIALHNAYGVDLNGTAVELAEISLWLNTMYPGMRAPWYGLHLHRGNSLVGASRKVYPGKGLSEGGWLKAGDQQKPRVLPFPEKLPGRAVHQFLLPSLGWGSVAESVSVRKPKKGAAEQPPVSVVAGAVADWLEPERIEALKRWRSRIRRAPEGSKTSKRAGTATTAAPVVRATPQERAAKSKARSGQGAFDLGLEIWEQPGLDFGGSDADSGGSRASGATASSTTSVPSARAARAQVSARTSPTGGEDDERAGGRSQTGRLMALAERVEYLWGLVRLRLELSEREISRHVPVWGTNAPSGGTSGPVVDRTAVLQALHAEGSPYWRLRQLMDAWCALWFWPLEEVALLDGTAPDYFRDGRDLKKVARGGQDRRVALRSLDDWIEFAEALVGRVDADSEAEAKAKGTTSLFEMPKVTGLRDLDAFEQDLDERMTRLSAWVSFLDLGNLFPWHGTAAQIAKDRGFFHWELDFAHVFTEGGFDLMVGNPPWVKQEWKEGEVLAEFEPWFELADKPSNEAWAERKAAVLERGDARSAFLGELAGAAGTTAFLASLDSYPELVGTQPDVYRGFMLLSWRATGERGSVGLIHPSTHLTGAKEGALRRAAYQHLRLHADFANELYLFAKPVDHSTHFSVNVYGRKRAIGFQHLSWLVHPLVLSESLRHDGKGSTPGIKHEGTWDKRPHLSRVVTVNKATLTDWQKLTGDEEAPFEEAKLLFPVTVSEESAISALARWPHRLGALRPRISPGFHEKNDRTAGYFTWDSGPAETWEDVILQGPLFGIATPFAKRPVEGARTSLQMEPWDAAGLAEGEVPRTNYRRTTSKSRFIKAQERWVDHERLAQLLDSPAAVHAAEDEVLASQPDLAEDSEACAQAVKCLLESVAERPYSEYFRVAWREMIASNTERSLFASLIPPGVTHVHAVRSCALPRPEETVLTAGFLASLPADYALRASGRGHLDISDAKVMPAPIPDHPLAPALLLRTLRLNAQTNAYARLWTKLYEASWTKDDWAAKDEWPSGRPSLSMGVGPDWTRGTPLRSEFDRRAALVEIDALVAVWLGISADELVAMYRARFPVLQQYEENMWFDATGRRIAKAHQQHGYGQPKEAWKQLSSHKDFPFKGKVPEGYEGPLYEANRVKEMRAAHAEFTRRMCAVGWQPGDTEPSGNAEE</sequence>
<feature type="region of interest" description="Disordered" evidence="6">
    <location>
        <begin position="142"/>
        <end position="162"/>
    </location>
</feature>
<organism evidence="9 10">
    <name type="scientific">Streptomyces lydicamycinicus</name>
    <dbReference type="NCBI Taxonomy" id="1546107"/>
    <lineage>
        <taxon>Bacteria</taxon>
        <taxon>Bacillati</taxon>
        <taxon>Actinomycetota</taxon>
        <taxon>Actinomycetes</taxon>
        <taxon>Kitasatosporales</taxon>
        <taxon>Streptomycetaceae</taxon>
        <taxon>Streptomyces</taxon>
    </lineage>
</organism>
<dbReference type="REBASE" id="128749">
    <property type="entry name" value="Ssp598ORF5150P"/>
</dbReference>
<feature type="compositionally biased region" description="Low complexity" evidence="6">
    <location>
        <begin position="930"/>
        <end position="944"/>
    </location>
</feature>
<evidence type="ECO:0000313" key="9">
    <source>
        <dbReference type="EMBL" id="GAO06144.1"/>
    </source>
</evidence>